<sequence length="95" mass="11137">MNCACDFRVLLNQKYNARKREKSNCARNNYVADENLDVLGMLNEHPYVQTVIHSKLQVPSIICYTKEQIMDLQHFLTNTKNQPIGIDRTFGRENY</sequence>
<evidence type="ECO:0000313" key="1">
    <source>
        <dbReference type="EMBL" id="KAL3873325.1"/>
    </source>
</evidence>
<reference evidence="1 2" key="1">
    <citation type="submission" date="2024-11" db="EMBL/GenBank/DDBJ databases">
        <title>Chromosome-level genome assembly of the freshwater bivalve Anodonta woodiana.</title>
        <authorList>
            <person name="Chen X."/>
        </authorList>
    </citation>
    <scope>NUCLEOTIDE SEQUENCE [LARGE SCALE GENOMIC DNA]</scope>
    <source>
        <strain evidence="1">MN2024</strain>
        <tissue evidence="1">Gills</tissue>
    </source>
</reference>
<evidence type="ECO:0000313" key="2">
    <source>
        <dbReference type="Proteomes" id="UP001634394"/>
    </source>
</evidence>
<proteinExistence type="predicted"/>
<dbReference type="Proteomes" id="UP001634394">
    <property type="component" value="Unassembled WGS sequence"/>
</dbReference>
<dbReference type="EMBL" id="JBJQND010000006">
    <property type="protein sequence ID" value="KAL3873325.1"/>
    <property type="molecule type" value="Genomic_DNA"/>
</dbReference>
<organism evidence="1 2">
    <name type="scientific">Sinanodonta woodiana</name>
    <name type="common">Chinese pond mussel</name>
    <name type="synonym">Anodonta woodiana</name>
    <dbReference type="NCBI Taxonomy" id="1069815"/>
    <lineage>
        <taxon>Eukaryota</taxon>
        <taxon>Metazoa</taxon>
        <taxon>Spiralia</taxon>
        <taxon>Lophotrochozoa</taxon>
        <taxon>Mollusca</taxon>
        <taxon>Bivalvia</taxon>
        <taxon>Autobranchia</taxon>
        <taxon>Heteroconchia</taxon>
        <taxon>Palaeoheterodonta</taxon>
        <taxon>Unionida</taxon>
        <taxon>Unionoidea</taxon>
        <taxon>Unionidae</taxon>
        <taxon>Unioninae</taxon>
        <taxon>Sinanodonta</taxon>
    </lineage>
</organism>
<protein>
    <submittedName>
        <fullName evidence="1">Uncharacterized protein</fullName>
    </submittedName>
</protein>
<gene>
    <name evidence="1" type="ORF">ACJMK2_036457</name>
</gene>
<dbReference type="AlphaFoldDB" id="A0ABD3WLD4"/>
<comment type="caution">
    <text evidence="1">The sequence shown here is derived from an EMBL/GenBank/DDBJ whole genome shotgun (WGS) entry which is preliminary data.</text>
</comment>
<keyword evidence="2" id="KW-1185">Reference proteome</keyword>
<name>A0ABD3WLD4_SINWO</name>
<accession>A0ABD3WLD4</accession>